<dbReference type="SUPFAM" id="SSF51658">
    <property type="entry name" value="Xylose isomerase-like"/>
    <property type="match status" value="1"/>
</dbReference>
<comment type="caution">
    <text evidence="1">The sequence shown here is derived from an EMBL/GenBank/DDBJ whole genome shotgun (WGS) entry which is preliminary data.</text>
</comment>
<dbReference type="Proteomes" id="UP001500782">
    <property type="component" value="Unassembled WGS sequence"/>
</dbReference>
<name>A0ABN0WB35_9BACI</name>
<evidence type="ECO:0008006" key="3">
    <source>
        <dbReference type="Google" id="ProtNLM"/>
    </source>
</evidence>
<dbReference type="InterPro" id="IPR036237">
    <property type="entry name" value="Xyl_isomerase-like_sf"/>
</dbReference>
<dbReference type="EMBL" id="BAAADJ010000021">
    <property type="protein sequence ID" value="GAA0330522.1"/>
    <property type="molecule type" value="Genomic_DNA"/>
</dbReference>
<protein>
    <recommendedName>
        <fullName evidence="3">Endonuclease IV</fullName>
    </recommendedName>
</protein>
<evidence type="ECO:0000313" key="2">
    <source>
        <dbReference type="Proteomes" id="UP001500782"/>
    </source>
</evidence>
<dbReference type="Gene3D" id="3.20.20.150">
    <property type="entry name" value="Divalent-metal-dependent TIM barrel enzymes"/>
    <property type="match status" value="1"/>
</dbReference>
<organism evidence="1 2">
    <name type="scientific">Bacillus carboniphilus</name>
    <dbReference type="NCBI Taxonomy" id="86663"/>
    <lineage>
        <taxon>Bacteria</taxon>
        <taxon>Bacillati</taxon>
        <taxon>Bacillota</taxon>
        <taxon>Bacilli</taxon>
        <taxon>Bacillales</taxon>
        <taxon>Bacillaceae</taxon>
        <taxon>Bacillus</taxon>
    </lineage>
</organism>
<keyword evidence="2" id="KW-1185">Reference proteome</keyword>
<evidence type="ECO:0000313" key="1">
    <source>
        <dbReference type="EMBL" id="GAA0330522.1"/>
    </source>
</evidence>
<proteinExistence type="predicted"/>
<dbReference type="RefSeq" id="WP_343798888.1">
    <property type="nucleotide sequence ID" value="NZ_BAAADJ010000021.1"/>
</dbReference>
<reference evidence="1 2" key="1">
    <citation type="journal article" date="2019" name="Int. J. Syst. Evol. Microbiol.">
        <title>The Global Catalogue of Microorganisms (GCM) 10K type strain sequencing project: providing services to taxonomists for standard genome sequencing and annotation.</title>
        <authorList>
            <consortium name="The Broad Institute Genomics Platform"/>
            <consortium name="The Broad Institute Genome Sequencing Center for Infectious Disease"/>
            <person name="Wu L."/>
            <person name="Ma J."/>
        </authorList>
    </citation>
    <scope>NUCLEOTIDE SEQUENCE [LARGE SCALE GENOMIC DNA]</scope>
    <source>
        <strain evidence="1 2">JCM 9731</strain>
    </source>
</reference>
<gene>
    <name evidence="1" type="ORF">GCM10008967_21280</name>
</gene>
<sequence>MRFGCHVSIRNGYLAAAQHALELQATAYQFFPKNPRSLSVKDFDREDGKRCRDFCEEHQLISITHTPYPTSLTPSQGKRELTIQSLLIDLEISGVVVHFGSE</sequence>
<accession>A0ABN0WB35</accession>